<dbReference type="InterPro" id="IPR050535">
    <property type="entry name" value="DNA_Repair-Maintenance_Comp"/>
</dbReference>
<dbReference type="Pfam" id="PF00149">
    <property type="entry name" value="Metallophos"/>
    <property type="match status" value="1"/>
</dbReference>
<evidence type="ECO:0000313" key="8">
    <source>
        <dbReference type="EMBL" id="HIZ73200.1"/>
    </source>
</evidence>
<evidence type="ECO:0000256" key="2">
    <source>
        <dbReference type="ARBA" id="ARBA00013365"/>
    </source>
</evidence>
<reference evidence="8" key="2">
    <citation type="submission" date="2021-04" db="EMBL/GenBank/DDBJ databases">
        <authorList>
            <person name="Gilroy R."/>
        </authorList>
    </citation>
    <scope>NUCLEOTIDE SEQUENCE</scope>
    <source>
        <strain evidence="8">ChiW7-2402</strain>
    </source>
</reference>
<dbReference type="CDD" id="cd00840">
    <property type="entry name" value="MPP_Mre11_N"/>
    <property type="match status" value="1"/>
</dbReference>
<dbReference type="InterPro" id="IPR004843">
    <property type="entry name" value="Calcineurin-like_PHP"/>
</dbReference>
<dbReference type="InterPro" id="IPR004593">
    <property type="entry name" value="SbcD"/>
</dbReference>
<keyword evidence="4 6" id="KW-0378">Hydrolase</keyword>
<gene>
    <name evidence="6 8" type="primary">sbcD</name>
    <name evidence="8" type="ORF">H9964_06435</name>
</gene>
<protein>
    <recommendedName>
        <fullName evidence="2 6">Nuclease SbcCD subunit D</fullName>
    </recommendedName>
</protein>
<comment type="function">
    <text evidence="6">SbcCD cleaves DNA hairpin structures. These structures can inhibit DNA replication and are intermediates in certain DNA recombination reactions. The complex acts as a 3'-&gt;5' double strand exonuclease that can open hairpins. It also has a 5' single-strand endonuclease activity.</text>
</comment>
<dbReference type="GO" id="GO:0004519">
    <property type="term" value="F:endonuclease activity"/>
    <property type="evidence" value="ECO:0007669"/>
    <property type="project" value="UniProtKB-KW"/>
</dbReference>
<sequence length="383" mass="42123">MNILHTSDWHIGKRLMDRDRLPEQIEALKELVFICREKDVSVVLVAGDVFDTYLPPAEAEEVFFHAVKELAGEDRAVVVIPGNHDDGVRLAAAAPIAEEHGVYLFGPRGGRFALGSSRPVRAVEAGENYLVIEDRKGERIYINALPYPNEARLKEEKTEESYSEKVARWIGAGEQGFRGGVPHILLSHLFVAGGKTSESERGIDLGGVRAVPVSLFANFDYVALGHLHKVQKMKNIRYSGSLLQYSFDEAGAEKSVVLLSTEGGKVEVKELVPLHAGRQLVRLECTGAAKAEALLKQYDHAYIELTLHLKEPLTSEETRMLRAANEGLVSLIPRVEGSASVMIKSRAKLSAEELFTQYYESIYGTQPGGELVTAFLELLGEGA</sequence>
<dbReference type="GO" id="GO:0006260">
    <property type="term" value="P:DNA replication"/>
    <property type="evidence" value="ECO:0007669"/>
    <property type="project" value="UniProtKB-KW"/>
</dbReference>
<accession>A0A9D2G6G5</accession>
<evidence type="ECO:0000256" key="6">
    <source>
        <dbReference type="RuleBase" id="RU363069"/>
    </source>
</evidence>
<dbReference type="Proteomes" id="UP000824102">
    <property type="component" value="Unassembled WGS sequence"/>
</dbReference>
<dbReference type="InterPro" id="IPR041796">
    <property type="entry name" value="Mre11_N"/>
</dbReference>
<dbReference type="PANTHER" id="PTHR30337:SF0">
    <property type="entry name" value="NUCLEASE SBCCD SUBUNIT D"/>
    <property type="match status" value="1"/>
</dbReference>
<dbReference type="NCBIfam" id="TIGR00619">
    <property type="entry name" value="sbcd"/>
    <property type="match status" value="1"/>
</dbReference>
<dbReference type="EMBL" id="DXBB01000089">
    <property type="protein sequence ID" value="HIZ73200.1"/>
    <property type="molecule type" value="Genomic_DNA"/>
</dbReference>
<dbReference type="Gene3D" id="3.60.21.10">
    <property type="match status" value="1"/>
</dbReference>
<dbReference type="SUPFAM" id="SSF56300">
    <property type="entry name" value="Metallo-dependent phosphatases"/>
    <property type="match status" value="1"/>
</dbReference>
<evidence type="ECO:0000256" key="3">
    <source>
        <dbReference type="ARBA" id="ARBA00022722"/>
    </source>
</evidence>
<comment type="caution">
    <text evidence="8">The sequence shown here is derived from an EMBL/GenBank/DDBJ whole genome shotgun (WGS) entry which is preliminary data.</text>
</comment>
<organism evidence="8 9">
    <name type="scientific">Candidatus Gallimonas intestinavium</name>
    <dbReference type="NCBI Taxonomy" id="2838603"/>
    <lineage>
        <taxon>Bacteria</taxon>
        <taxon>Bacillati</taxon>
        <taxon>Bacillota</taxon>
        <taxon>Clostridia</taxon>
        <taxon>Candidatus Gallimonas</taxon>
    </lineage>
</organism>
<keyword evidence="3 6" id="KW-0540">Nuclease</keyword>
<keyword evidence="6" id="KW-0235">DNA replication</keyword>
<proteinExistence type="inferred from homology"/>
<evidence type="ECO:0000256" key="4">
    <source>
        <dbReference type="ARBA" id="ARBA00022801"/>
    </source>
</evidence>
<comment type="subunit">
    <text evidence="6">Heterodimer of SbcC and SbcD.</text>
</comment>
<reference evidence="8" key="1">
    <citation type="journal article" date="2021" name="PeerJ">
        <title>Extensive microbial diversity within the chicken gut microbiome revealed by metagenomics and culture.</title>
        <authorList>
            <person name="Gilroy R."/>
            <person name="Ravi A."/>
            <person name="Getino M."/>
            <person name="Pursley I."/>
            <person name="Horton D.L."/>
            <person name="Alikhan N.F."/>
            <person name="Baker D."/>
            <person name="Gharbi K."/>
            <person name="Hall N."/>
            <person name="Watson M."/>
            <person name="Adriaenssens E.M."/>
            <person name="Foster-Nyarko E."/>
            <person name="Jarju S."/>
            <person name="Secka A."/>
            <person name="Antonio M."/>
            <person name="Oren A."/>
            <person name="Chaudhuri R.R."/>
            <person name="La Ragione R."/>
            <person name="Hildebrand F."/>
            <person name="Pallen M.J."/>
        </authorList>
    </citation>
    <scope>NUCLEOTIDE SEQUENCE</scope>
    <source>
        <strain evidence="8">ChiW7-2402</strain>
    </source>
</reference>
<keyword evidence="6" id="KW-0255">Endonuclease</keyword>
<dbReference type="InterPro" id="IPR029052">
    <property type="entry name" value="Metallo-depent_PP-like"/>
</dbReference>
<dbReference type="GO" id="GO:0008408">
    <property type="term" value="F:3'-5' exonuclease activity"/>
    <property type="evidence" value="ECO:0007669"/>
    <property type="project" value="InterPro"/>
</dbReference>
<evidence type="ECO:0000256" key="1">
    <source>
        <dbReference type="ARBA" id="ARBA00010555"/>
    </source>
</evidence>
<evidence type="ECO:0000259" key="7">
    <source>
        <dbReference type="Pfam" id="PF00149"/>
    </source>
</evidence>
<dbReference type="AlphaFoldDB" id="A0A9D2G6G5"/>
<evidence type="ECO:0000313" key="9">
    <source>
        <dbReference type="Proteomes" id="UP000824102"/>
    </source>
</evidence>
<comment type="similarity">
    <text evidence="1 6">Belongs to the SbcD family.</text>
</comment>
<feature type="domain" description="Calcineurin-like phosphoesterase" evidence="7">
    <location>
        <begin position="1"/>
        <end position="229"/>
    </location>
</feature>
<keyword evidence="5 6" id="KW-0269">Exonuclease</keyword>
<keyword evidence="6" id="KW-0233">DNA recombination</keyword>
<name>A0A9D2G6G5_9FIRM</name>
<evidence type="ECO:0000256" key="5">
    <source>
        <dbReference type="ARBA" id="ARBA00022839"/>
    </source>
</evidence>
<dbReference type="GO" id="GO:0006310">
    <property type="term" value="P:DNA recombination"/>
    <property type="evidence" value="ECO:0007669"/>
    <property type="project" value="UniProtKB-KW"/>
</dbReference>
<dbReference type="PANTHER" id="PTHR30337">
    <property type="entry name" value="COMPONENT OF ATP-DEPENDENT DSDNA EXONUCLEASE"/>
    <property type="match status" value="1"/>
</dbReference>